<dbReference type="InterPro" id="IPR016032">
    <property type="entry name" value="Sig_transdc_resp-reg_C-effctor"/>
</dbReference>
<proteinExistence type="predicted"/>
<comment type="caution">
    <text evidence="1">The sequence shown here is derived from an EMBL/GenBank/DDBJ whole genome shotgun (WGS) entry which is preliminary data.</text>
</comment>
<dbReference type="SUPFAM" id="SSF46894">
    <property type="entry name" value="C-terminal effector domain of the bipartite response regulators"/>
    <property type="match status" value="1"/>
</dbReference>
<protein>
    <recommendedName>
        <fullName evidence="3">HTH luxR-type domain-containing protein</fullName>
    </recommendedName>
</protein>
<sequence>MKSHVASILLKLGARDRTQAVIAAYESGFILPGAHEKRSAGQ</sequence>
<name>A0ABN2LFJ7_9ACTN</name>
<evidence type="ECO:0008006" key="3">
    <source>
        <dbReference type="Google" id="ProtNLM"/>
    </source>
</evidence>
<dbReference type="Proteomes" id="UP001500218">
    <property type="component" value="Unassembled WGS sequence"/>
</dbReference>
<dbReference type="EMBL" id="BAAALT010000009">
    <property type="protein sequence ID" value="GAA1786670.1"/>
    <property type="molecule type" value="Genomic_DNA"/>
</dbReference>
<evidence type="ECO:0000313" key="1">
    <source>
        <dbReference type="EMBL" id="GAA1786670.1"/>
    </source>
</evidence>
<reference evidence="1 2" key="1">
    <citation type="journal article" date="2019" name="Int. J. Syst. Evol. Microbiol.">
        <title>The Global Catalogue of Microorganisms (GCM) 10K type strain sequencing project: providing services to taxonomists for standard genome sequencing and annotation.</title>
        <authorList>
            <consortium name="The Broad Institute Genomics Platform"/>
            <consortium name="The Broad Institute Genome Sequencing Center for Infectious Disease"/>
            <person name="Wu L."/>
            <person name="Ma J."/>
        </authorList>
    </citation>
    <scope>NUCLEOTIDE SEQUENCE [LARGE SCALE GENOMIC DNA]</scope>
    <source>
        <strain evidence="1 2">JCM 13250</strain>
    </source>
</reference>
<accession>A0ABN2LFJ7</accession>
<dbReference type="Gene3D" id="1.10.10.10">
    <property type="entry name" value="Winged helix-like DNA-binding domain superfamily/Winged helix DNA-binding domain"/>
    <property type="match status" value="1"/>
</dbReference>
<evidence type="ECO:0000313" key="2">
    <source>
        <dbReference type="Proteomes" id="UP001500218"/>
    </source>
</evidence>
<organism evidence="1 2">
    <name type="scientific">Luedemannella flava</name>
    <dbReference type="NCBI Taxonomy" id="349316"/>
    <lineage>
        <taxon>Bacteria</taxon>
        <taxon>Bacillati</taxon>
        <taxon>Actinomycetota</taxon>
        <taxon>Actinomycetes</taxon>
        <taxon>Micromonosporales</taxon>
        <taxon>Micromonosporaceae</taxon>
        <taxon>Luedemannella</taxon>
    </lineage>
</organism>
<gene>
    <name evidence="1" type="ORF">GCM10009682_06070</name>
</gene>
<keyword evidence="2" id="KW-1185">Reference proteome</keyword>
<dbReference type="InterPro" id="IPR036388">
    <property type="entry name" value="WH-like_DNA-bd_sf"/>
</dbReference>